<protein>
    <recommendedName>
        <fullName evidence="6">Porin</fullName>
    </recommendedName>
</protein>
<proteinExistence type="predicted"/>
<gene>
    <name evidence="4" type="ORF">A4S15_13395</name>
</gene>
<dbReference type="InterPro" id="IPR045748">
    <property type="entry name" value="DcaP"/>
</dbReference>
<evidence type="ECO:0008006" key="6">
    <source>
        <dbReference type="Google" id="ProtNLM"/>
    </source>
</evidence>
<feature type="coiled-coil region" evidence="1">
    <location>
        <begin position="28"/>
        <end position="55"/>
    </location>
</feature>
<keyword evidence="3" id="KW-0732">Signal</keyword>
<dbReference type="STRING" id="1827387.A4S15_13395"/>
<evidence type="ECO:0000256" key="1">
    <source>
        <dbReference type="SAM" id="Coils"/>
    </source>
</evidence>
<evidence type="ECO:0000313" key="5">
    <source>
        <dbReference type="Proteomes" id="UP000192872"/>
    </source>
</evidence>
<dbReference type="AlphaFoldDB" id="A0A1W9HTL9"/>
<feature type="chain" id="PRO_5010863095" description="Porin" evidence="3">
    <location>
        <begin position="25"/>
        <end position="507"/>
    </location>
</feature>
<dbReference type="EMBL" id="LWDL01000024">
    <property type="protein sequence ID" value="OQW50788.1"/>
    <property type="molecule type" value="Genomic_DNA"/>
</dbReference>
<evidence type="ECO:0000256" key="2">
    <source>
        <dbReference type="SAM" id="MobiDB-lite"/>
    </source>
</evidence>
<name>A0A1W9HTL9_9HYPH</name>
<comment type="caution">
    <text evidence="4">The sequence shown here is derived from an EMBL/GenBank/DDBJ whole genome shotgun (WGS) entry which is preliminary data.</text>
</comment>
<organism evidence="4 5">
    <name type="scientific">Candidatus Raskinella chloraquaticus</name>
    <dbReference type="NCBI Taxonomy" id="1951219"/>
    <lineage>
        <taxon>Bacteria</taxon>
        <taxon>Pseudomonadati</taxon>
        <taxon>Pseudomonadota</taxon>
        <taxon>Alphaproteobacteria</taxon>
        <taxon>Hyphomicrobiales</taxon>
        <taxon>Phreatobacteraceae</taxon>
        <taxon>Candidatus Raskinella</taxon>
    </lineage>
</organism>
<feature type="signal peptide" evidence="3">
    <location>
        <begin position="1"/>
        <end position="24"/>
    </location>
</feature>
<evidence type="ECO:0000313" key="4">
    <source>
        <dbReference type="EMBL" id="OQW50788.1"/>
    </source>
</evidence>
<reference evidence="4 5" key="1">
    <citation type="journal article" date="2017" name="Water Res.">
        <title>Comammox in drinking water systems.</title>
        <authorList>
            <person name="Wang Y."/>
            <person name="Ma L."/>
            <person name="Mao Y."/>
            <person name="Jiang X."/>
            <person name="Xia Y."/>
            <person name="Yu K."/>
            <person name="Li B."/>
            <person name="Zhang T."/>
        </authorList>
    </citation>
    <scope>NUCLEOTIDE SEQUENCE [LARGE SCALE GENOMIC DNA]</scope>
    <source>
        <strain evidence="4">SG_bin8</strain>
    </source>
</reference>
<sequence length="507" mass="54403">MASAVAAAIIALPGSLVGAGQARAATTQEELVKLLKEQSAELKKLKQEVDALKKQRAVPQVAAPARSGAPHGGRTGDGFVSKSEGPDSFVGTLLDRFVERGTRPKSWRLPGTDVDLSINGYAKLDFISRLKGEFNGTLDTLPTNAIAIDSRGTAPANRFHARESRIGFIASKQTDFGLANVQVEADFFGALGNQLVSNSENFRLRHAKVEIGPLLAGQFWGTFADPSSIAETLDFQGSPGYTFIRQAQIRYTHTFSKGVTLAFAAENPETSIVVNNNIAPIAGVNQNVTVVQTRDNNIPDFVIRGRVEDSWGHVQLGLLLRSISGENFAGGNLLPTLAIGSNPNIAPTGTGRGNGFGVAGSIHAKINLPGLGSKESARTDFIAFQFLYGSGLGRYLQDSAGASGEATINPITGRLELLTSYGGYVTFQHQWSENLRSNFTFSLAEYENPAYLNRNAYRGATYAAGNIIWTVVKDFDLGAELQYGERINQSGRRGDVLHVQTSAKFSF</sequence>
<evidence type="ECO:0000256" key="3">
    <source>
        <dbReference type="SAM" id="SignalP"/>
    </source>
</evidence>
<dbReference type="RefSeq" id="WP_376803852.1">
    <property type="nucleotide sequence ID" value="NZ_LWDL01000024.1"/>
</dbReference>
<dbReference type="SUPFAM" id="SSF56935">
    <property type="entry name" value="Porins"/>
    <property type="match status" value="1"/>
</dbReference>
<dbReference type="Proteomes" id="UP000192872">
    <property type="component" value="Unassembled WGS sequence"/>
</dbReference>
<dbReference type="Pfam" id="PF19577">
    <property type="entry name" value="DcaP"/>
    <property type="match status" value="1"/>
</dbReference>
<keyword evidence="1" id="KW-0175">Coiled coil</keyword>
<feature type="region of interest" description="Disordered" evidence="2">
    <location>
        <begin position="56"/>
        <end position="81"/>
    </location>
</feature>
<accession>A0A1W9HTL9</accession>